<dbReference type="InParanoid" id="A0A2P5IEC0"/>
<comment type="caution">
    <text evidence="15">The sequence shown here is derived from an EMBL/GenBank/DDBJ whole genome shotgun (WGS) entry which is preliminary data.</text>
</comment>
<dbReference type="Pfam" id="PF04280">
    <property type="entry name" value="Tim44"/>
    <property type="match status" value="1"/>
</dbReference>
<dbReference type="GO" id="GO:0051087">
    <property type="term" value="F:protein-folding chaperone binding"/>
    <property type="evidence" value="ECO:0007669"/>
    <property type="project" value="TreeGrafter"/>
</dbReference>
<accession>A0A2P5IEC0</accession>
<proteinExistence type="inferred from homology"/>
<evidence type="ECO:0000256" key="2">
    <source>
        <dbReference type="ARBA" id="ARBA00009597"/>
    </source>
</evidence>
<feature type="compositionally biased region" description="Low complexity" evidence="13">
    <location>
        <begin position="15"/>
        <end position="27"/>
    </location>
</feature>
<feature type="compositionally biased region" description="Polar residues" evidence="13">
    <location>
        <begin position="80"/>
        <end position="93"/>
    </location>
</feature>
<feature type="domain" description="Tim44-like" evidence="14">
    <location>
        <begin position="391"/>
        <end position="545"/>
    </location>
</feature>
<feature type="region of interest" description="Disordered" evidence="13">
    <location>
        <begin position="602"/>
        <end position="644"/>
    </location>
</feature>
<protein>
    <recommendedName>
        <fullName evidence="12">Mitochondrial import inner membrane translocase subunit TIM44</fullName>
    </recommendedName>
</protein>
<keyword evidence="4" id="KW-0547">Nucleotide-binding</keyword>
<keyword evidence="11" id="KW-0472">Membrane</keyword>
<dbReference type="SMART" id="SM00978">
    <property type="entry name" value="Tim44"/>
    <property type="match status" value="1"/>
</dbReference>
<feature type="compositionally biased region" description="Low complexity" evidence="13">
    <location>
        <begin position="612"/>
        <end position="630"/>
    </location>
</feature>
<feature type="compositionally biased region" description="Basic and acidic residues" evidence="13">
    <location>
        <begin position="95"/>
        <end position="114"/>
    </location>
</feature>
<dbReference type="STRING" id="158607.A0A2P5IEC0"/>
<evidence type="ECO:0000256" key="9">
    <source>
        <dbReference type="ARBA" id="ARBA00023010"/>
    </source>
</evidence>
<feature type="region of interest" description="Disordered" evidence="13">
    <location>
        <begin position="284"/>
        <end position="326"/>
    </location>
</feature>
<dbReference type="InterPro" id="IPR007379">
    <property type="entry name" value="Tim44-like_dom"/>
</dbReference>
<evidence type="ECO:0000256" key="1">
    <source>
        <dbReference type="ARBA" id="ARBA00004637"/>
    </source>
</evidence>
<organism evidence="15 16">
    <name type="scientific">Diaporthe helianthi</name>
    <dbReference type="NCBI Taxonomy" id="158607"/>
    <lineage>
        <taxon>Eukaryota</taxon>
        <taxon>Fungi</taxon>
        <taxon>Dikarya</taxon>
        <taxon>Ascomycota</taxon>
        <taxon>Pezizomycotina</taxon>
        <taxon>Sordariomycetes</taxon>
        <taxon>Sordariomycetidae</taxon>
        <taxon>Diaporthales</taxon>
        <taxon>Diaporthaceae</taxon>
        <taxon>Diaporthe</taxon>
    </lineage>
</organism>
<evidence type="ECO:0000313" key="15">
    <source>
        <dbReference type="EMBL" id="POS80846.1"/>
    </source>
</evidence>
<dbReference type="InterPro" id="IPR039544">
    <property type="entry name" value="Tim44-like"/>
</dbReference>
<evidence type="ECO:0000256" key="6">
    <source>
        <dbReference type="ARBA" id="ARBA00022840"/>
    </source>
</evidence>
<keyword evidence="10" id="KW-0496">Mitochondrion</keyword>
<name>A0A2P5IEC0_DIAHE</name>
<keyword evidence="5" id="KW-0999">Mitochondrion inner membrane</keyword>
<sequence>MSSFRTLSRNAPPTSFSRASAPKASAAPYGRSPASRRLISSRPASRSHSSHVVSTTTISSQLPALRSQFLPDTIRTATLSQLQSRTFSSSPPSRQDAKSETKPQTDSPTKEPPKTTEPAEPAAGEQSQKQEEPREGSGEKNAGEEGEEGKKEEKKEDTPPPPPHGDKTPWQVFMETMQSEFKASKEWNESTKQLAQGATDFVESENVRRAREAYEKTTGAVSTTAGKVLKNTAGAVGKGAAWTWDTSVMKGVRKAANVTGDAIDKTTKPIRDTEAYKSVKSVIDDGSSSRYGGWVEKEERRKQRELREQRENPNGPRKPEVLEEDPNAGTNVIVHKDAQWKEAWTNFKDSNKFVQGLFGMKDVYNESENPLILTARSITDRVAGFFAENETAMVIKKFRSMDPNFQVEPFLRELREYILPEVLDAYVKGDIETLKLWLSEAQYSVYEALTKQYLQAGLKSDGRILDIRHVDILKARMLEPGEIPVFIITCRTQEVHVYRNAKSNELAAGMEDKVQLVTYAIGVTRTPDDVNNPETRGWRLIEMQKSARDSTGCLKALILAPDLLVPGSLMSSETGGREAKPASLAFRGQHVMIRTDKDPLQPLWDCIRPRKSASPPARPSASSTSRSQPSELSDVELVVARNVR</sequence>
<evidence type="ECO:0000259" key="14">
    <source>
        <dbReference type="SMART" id="SM00978"/>
    </source>
</evidence>
<dbReference type="OrthoDB" id="10265990at2759"/>
<feature type="compositionally biased region" description="Basic and acidic residues" evidence="13">
    <location>
        <begin position="295"/>
        <end position="321"/>
    </location>
</feature>
<keyword evidence="7" id="KW-0653">Protein transport</keyword>
<keyword evidence="9" id="KW-0811">Translocation</keyword>
<keyword evidence="6" id="KW-0067">ATP-binding</keyword>
<keyword evidence="8" id="KW-0809">Transit peptide</keyword>
<dbReference type="PANTHER" id="PTHR10721">
    <property type="entry name" value="MITOCHONDRIAL IMPORT INNER MEMBRANE TRANSLOCASE SUBUNIT TIM44"/>
    <property type="match status" value="1"/>
</dbReference>
<evidence type="ECO:0000256" key="11">
    <source>
        <dbReference type="ARBA" id="ARBA00023136"/>
    </source>
</evidence>
<reference evidence="15" key="1">
    <citation type="submission" date="2017-09" db="EMBL/GenBank/DDBJ databases">
        <title>Polyketide synthases of a Diaporthe helianthi virulent isolate.</title>
        <authorList>
            <person name="Baroncelli R."/>
        </authorList>
    </citation>
    <scope>NUCLEOTIDE SEQUENCE [LARGE SCALE GENOMIC DNA]</scope>
    <source>
        <strain evidence="15">7/96</strain>
    </source>
</reference>
<dbReference type="SUPFAM" id="SSF54427">
    <property type="entry name" value="NTF2-like"/>
    <property type="match status" value="1"/>
</dbReference>
<keyword evidence="16" id="KW-1185">Reference proteome</keyword>
<gene>
    <name evidence="15" type="ORF">DHEL01_v200761</name>
</gene>
<dbReference type="PANTHER" id="PTHR10721:SF1">
    <property type="entry name" value="MITOCHONDRIAL IMPORT INNER MEMBRANE TRANSLOCASE SUBUNIT TIM44"/>
    <property type="match status" value="1"/>
</dbReference>
<evidence type="ECO:0000256" key="13">
    <source>
        <dbReference type="SAM" id="MobiDB-lite"/>
    </source>
</evidence>
<evidence type="ECO:0000256" key="10">
    <source>
        <dbReference type="ARBA" id="ARBA00023128"/>
    </source>
</evidence>
<evidence type="ECO:0000256" key="8">
    <source>
        <dbReference type="ARBA" id="ARBA00022946"/>
    </source>
</evidence>
<dbReference type="InterPro" id="IPR032710">
    <property type="entry name" value="NTF2-like_dom_sf"/>
</dbReference>
<dbReference type="GO" id="GO:0005524">
    <property type="term" value="F:ATP binding"/>
    <property type="evidence" value="ECO:0007669"/>
    <property type="project" value="UniProtKB-KW"/>
</dbReference>
<dbReference type="FunFam" id="3.10.450.240:FF:000002">
    <property type="entry name" value="Mitochondrial import inner membrane translocase subunit TIM44"/>
    <property type="match status" value="1"/>
</dbReference>
<dbReference type="GO" id="GO:0030150">
    <property type="term" value="P:protein import into mitochondrial matrix"/>
    <property type="evidence" value="ECO:0007669"/>
    <property type="project" value="TreeGrafter"/>
</dbReference>
<evidence type="ECO:0000256" key="3">
    <source>
        <dbReference type="ARBA" id="ARBA00022448"/>
    </source>
</evidence>
<dbReference type="GO" id="GO:0005743">
    <property type="term" value="C:mitochondrial inner membrane"/>
    <property type="evidence" value="ECO:0007669"/>
    <property type="project" value="UniProtKB-SubCell"/>
</dbReference>
<dbReference type="Proteomes" id="UP000094444">
    <property type="component" value="Unassembled WGS sequence"/>
</dbReference>
<feature type="region of interest" description="Disordered" evidence="13">
    <location>
        <begin position="1"/>
        <end position="65"/>
    </location>
</feature>
<comment type="similarity">
    <text evidence="2">Belongs to the Tim44 family.</text>
</comment>
<feature type="compositionally biased region" description="Basic and acidic residues" evidence="13">
    <location>
        <begin position="128"/>
        <end position="158"/>
    </location>
</feature>
<feature type="region of interest" description="Disordered" evidence="13">
    <location>
        <begin position="80"/>
        <end position="169"/>
    </location>
</feature>
<evidence type="ECO:0000256" key="4">
    <source>
        <dbReference type="ARBA" id="ARBA00022741"/>
    </source>
</evidence>
<dbReference type="AlphaFoldDB" id="A0A2P5IEC0"/>
<dbReference type="FunCoup" id="A0A2P5IEC0">
    <property type="interactions" value="1039"/>
</dbReference>
<feature type="compositionally biased region" description="Polar residues" evidence="13">
    <location>
        <begin position="1"/>
        <end position="14"/>
    </location>
</feature>
<evidence type="ECO:0000256" key="5">
    <source>
        <dbReference type="ARBA" id="ARBA00022792"/>
    </source>
</evidence>
<dbReference type="Gene3D" id="3.10.450.240">
    <property type="match status" value="1"/>
</dbReference>
<evidence type="ECO:0000256" key="12">
    <source>
        <dbReference type="ARBA" id="ARBA00074309"/>
    </source>
</evidence>
<comment type="subcellular location">
    <subcellularLocation>
        <location evidence="1">Mitochondrion inner membrane</location>
        <topology evidence="1">Peripheral membrane protein</topology>
    </subcellularLocation>
</comment>
<evidence type="ECO:0000313" key="16">
    <source>
        <dbReference type="Proteomes" id="UP000094444"/>
    </source>
</evidence>
<evidence type="ECO:0000256" key="7">
    <source>
        <dbReference type="ARBA" id="ARBA00022927"/>
    </source>
</evidence>
<feature type="compositionally biased region" description="Low complexity" evidence="13">
    <location>
        <begin position="40"/>
        <end position="60"/>
    </location>
</feature>
<dbReference type="EMBL" id="MAVT02000030">
    <property type="protein sequence ID" value="POS80846.1"/>
    <property type="molecule type" value="Genomic_DNA"/>
</dbReference>
<keyword evidence="3" id="KW-0813">Transport</keyword>